<name>A0A1W9Z4J2_MYCBA</name>
<sequence>MTGMSYLGELRTNWRPLAAATAGLSAGLSLSAYTNAVMAPQFLAEFGWDRADFVLTGVITLLTFVFLPIYGRLTDLYGVRRVAVVGVIGLPLCWAAYAAMSGPIWQYFAINIVLIALGVTTTPAIYSRIVATCFDNARGLALAIAISGPPLLGAIGAPVLERVNDAYGWRAGALVIATVIAVVGALALILTPAEDPDARRTRGAGRTAGDYRRIGRTSIFWILLSGVLLCNLYHTVTTSQLGVVLGDSLPAGSTGGQIAALISTFAGAVIIGRFVCGVALDRLPAQRVAAVAMGLPGVGCLLIASPWNGFAVLVIAVCCLGAAWGAEGDVIAYLVARRFDLTLYSTVLSILSAAIGVSSALGAVLLSRTLQASDSFNGFLVFTGTAAFVGGALFLLLGRRSAVLETRDDTMSR</sequence>
<dbReference type="GO" id="GO:0005886">
    <property type="term" value="C:plasma membrane"/>
    <property type="evidence" value="ECO:0007669"/>
    <property type="project" value="UniProtKB-SubCell"/>
</dbReference>
<dbReference type="InterPro" id="IPR050327">
    <property type="entry name" value="Proton-linked_MCT"/>
</dbReference>
<keyword evidence="3 5" id="KW-1133">Transmembrane helix</keyword>
<evidence type="ECO:0000256" key="5">
    <source>
        <dbReference type="SAM" id="Phobius"/>
    </source>
</evidence>
<feature type="transmembrane region" description="Helical" evidence="5">
    <location>
        <begin position="82"/>
        <end position="99"/>
    </location>
</feature>
<accession>A0A1W9Z4J2</accession>
<feature type="transmembrane region" description="Helical" evidence="5">
    <location>
        <begin position="139"/>
        <end position="160"/>
    </location>
</feature>
<feature type="transmembrane region" description="Helical" evidence="5">
    <location>
        <begin position="52"/>
        <end position="70"/>
    </location>
</feature>
<evidence type="ECO:0000256" key="3">
    <source>
        <dbReference type="ARBA" id="ARBA00022989"/>
    </source>
</evidence>
<feature type="transmembrane region" description="Helical" evidence="5">
    <location>
        <begin position="378"/>
        <end position="397"/>
    </location>
</feature>
<evidence type="ECO:0000259" key="6">
    <source>
        <dbReference type="PROSITE" id="PS50850"/>
    </source>
</evidence>
<dbReference type="InterPro" id="IPR011701">
    <property type="entry name" value="MFS"/>
</dbReference>
<feature type="transmembrane region" description="Helical" evidence="5">
    <location>
        <begin position="172"/>
        <end position="193"/>
    </location>
</feature>
<comment type="subcellular location">
    <subcellularLocation>
        <location evidence="1">Cell membrane</location>
        <topology evidence="1">Multi-pass membrane protein</topology>
    </subcellularLocation>
</comment>
<dbReference type="PANTHER" id="PTHR11360:SF290">
    <property type="entry name" value="MONOCARBOXYLATE MFS PERMEASE"/>
    <property type="match status" value="1"/>
</dbReference>
<dbReference type="EMBL" id="MVHJ01000001">
    <property type="protein sequence ID" value="ORA07214.1"/>
    <property type="molecule type" value="Genomic_DNA"/>
</dbReference>
<dbReference type="GO" id="GO:0022857">
    <property type="term" value="F:transmembrane transporter activity"/>
    <property type="evidence" value="ECO:0007669"/>
    <property type="project" value="InterPro"/>
</dbReference>
<protein>
    <submittedName>
        <fullName evidence="7">MFS transporter</fullName>
    </submittedName>
</protein>
<evidence type="ECO:0000256" key="4">
    <source>
        <dbReference type="ARBA" id="ARBA00023136"/>
    </source>
</evidence>
<dbReference type="Proteomes" id="UP000192366">
    <property type="component" value="Unassembled WGS sequence"/>
</dbReference>
<dbReference type="AlphaFoldDB" id="A0A1W9Z4J2"/>
<dbReference type="SUPFAM" id="SSF103473">
    <property type="entry name" value="MFS general substrate transporter"/>
    <property type="match status" value="1"/>
</dbReference>
<keyword evidence="2 5" id="KW-0812">Transmembrane</keyword>
<feature type="domain" description="Major facilitator superfamily (MFS) profile" evidence="6">
    <location>
        <begin position="15"/>
        <end position="402"/>
    </location>
</feature>
<dbReference type="Pfam" id="PF07690">
    <property type="entry name" value="MFS_1"/>
    <property type="match status" value="1"/>
</dbReference>
<reference evidence="7 8" key="1">
    <citation type="submission" date="2017-02" db="EMBL/GenBank/DDBJ databases">
        <title>The new phylogeny of genus Mycobacterium.</title>
        <authorList>
            <person name="Tortoli E."/>
            <person name="Trovato A."/>
            <person name="Cirillo D.M."/>
        </authorList>
    </citation>
    <scope>NUCLEOTIDE SEQUENCE [LARGE SCALE GENOMIC DNA]</scope>
    <source>
        <strain evidence="7 8">DSM 45578</strain>
    </source>
</reference>
<evidence type="ECO:0000313" key="7">
    <source>
        <dbReference type="EMBL" id="ORA07214.1"/>
    </source>
</evidence>
<dbReference type="InterPro" id="IPR020846">
    <property type="entry name" value="MFS_dom"/>
</dbReference>
<keyword evidence="8" id="KW-1185">Reference proteome</keyword>
<dbReference type="STRING" id="564198.BST17_01750"/>
<comment type="caution">
    <text evidence="7">The sequence shown here is derived from an EMBL/GenBank/DDBJ whole genome shotgun (WGS) entry which is preliminary data.</text>
</comment>
<dbReference type="Gene3D" id="1.20.1250.20">
    <property type="entry name" value="MFS general substrate transporter like domains"/>
    <property type="match status" value="2"/>
</dbReference>
<evidence type="ECO:0000256" key="1">
    <source>
        <dbReference type="ARBA" id="ARBA00004651"/>
    </source>
</evidence>
<dbReference type="InterPro" id="IPR036259">
    <property type="entry name" value="MFS_trans_sf"/>
</dbReference>
<organism evidence="7 8">
    <name type="scientific">Mycolicibacterium bacteremicum</name>
    <name type="common">Mycobacterium bacteremicum</name>
    <dbReference type="NCBI Taxonomy" id="564198"/>
    <lineage>
        <taxon>Bacteria</taxon>
        <taxon>Bacillati</taxon>
        <taxon>Actinomycetota</taxon>
        <taxon>Actinomycetes</taxon>
        <taxon>Mycobacteriales</taxon>
        <taxon>Mycobacteriaceae</taxon>
        <taxon>Mycolicibacterium</taxon>
    </lineage>
</organism>
<feature type="transmembrane region" description="Helical" evidence="5">
    <location>
        <begin position="310"/>
        <end position="336"/>
    </location>
</feature>
<keyword evidence="4 5" id="KW-0472">Membrane</keyword>
<feature type="transmembrane region" description="Helical" evidence="5">
    <location>
        <begin position="105"/>
        <end position="127"/>
    </location>
</feature>
<evidence type="ECO:0000256" key="2">
    <source>
        <dbReference type="ARBA" id="ARBA00022692"/>
    </source>
</evidence>
<proteinExistence type="predicted"/>
<evidence type="ECO:0000313" key="8">
    <source>
        <dbReference type="Proteomes" id="UP000192366"/>
    </source>
</evidence>
<feature type="transmembrane region" description="Helical" evidence="5">
    <location>
        <begin position="288"/>
        <end position="304"/>
    </location>
</feature>
<feature type="transmembrane region" description="Helical" evidence="5">
    <location>
        <begin position="214"/>
        <end position="234"/>
    </location>
</feature>
<feature type="transmembrane region" description="Helical" evidence="5">
    <location>
        <begin position="343"/>
        <end position="366"/>
    </location>
</feature>
<gene>
    <name evidence="7" type="ORF">BST17_01750</name>
</gene>
<dbReference type="RefSeq" id="WP_083054945.1">
    <property type="nucleotide sequence ID" value="NZ_JACKVM010000014.1"/>
</dbReference>
<feature type="transmembrane region" description="Helical" evidence="5">
    <location>
        <begin position="254"/>
        <end position="276"/>
    </location>
</feature>
<dbReference type="PANTHER" id="PTHR11360">
    <property type="entry name" value="MONOCARBOXYLATE TRANSPORTER"/>
    <property type="match status" value="1"/>
</dbReference>
<dbReference type="PROSITE" id="PS50850">
    <property type="entry name" value="MFS"/>
    <property type="match status" value="1"/>
</dbReference>